<gene>
    <name evidence="1" type="ORF">ACJ72_01415</name>
</gene>
<dbReference type="InterPro" id="IPR036812">
    <property type="entry name" value="NAD(P)_OxRdtase_dom_sf"/>
</dbReference>
<reference evidence="1 2" key="1">
    <citation type="submission" date="2015-07" db="EMBL/GenBank/DDBJ databases">
        <title>Emmonsia species relationships and genome sequence.</title>
        <authorList>
            <person name="Cuomo C.A."/>
            <person name="Schwartz I.S."/>
            <person name="Kenyon C."/>
            <person name="de Hoog G.S."/>
            <person name="Govender N.P."/>
            <person name="Botha A."/>
            <person name="Moreno L."/>
            <person name="de Vries M."/>
            <person name="Munoz J.F."/>
            <person name="Stielow J.B."/>
        </authorList>
    </citation>
    <scope>NUCLEOTIDE SEQUENCE [LARGE SCALE GENOMIC DNA]</scope>
    <source>
        <strain evidence="1 2">CBS 136260</strain>
    </source>
</reference>
<evidence type="ECO:0008006" key="3">
    <source>
        <dbReference type="Google" id="ProtNLM"/>
    </source>
</evidence>
<dbReference type="SUPFAM" id="SSF51430">
    <property type="entry name" value="NAD(P)-linked oxidoreductase"/>
    <property type="match status" value="1"/>
</dbReference>
<comment type="caution">
    <text evidence="1">The sequence shown here is derived from an EMBL/GenBank/DDBJ whole genome shotgun (WGS) entry which is preliminary data.</text>
</comment>
<dbReference type="OrthoDB" id="1720422at2759"/>
<evidence type="ECO:0000313" key="1">
    <source>
        <dbReference type="EMBL" id="OAX84229.1"/>
    </source>
</evidence>
<proteinExistence type="predicted"/>
<dbReference type="Gene3D" id="3.20.20.100">
    <property type="entry name" value="NADP-dependent oxidoreductase domain"/>
    <property type="match status" value="1"/>
</dbReference>
<dbReference type="Proteomes" id="UP000091918">
    <property type="component" value="Unassembled WGS sequence"/>
</dbReference>
<accession>A0A1B7P5F2</accession>
<keyword evidence="2" id="KW-1185">Reference proteome</keyword>
<name>A0A1B7P5F2_9EURO</name>
<sequence>MTEGTIGVNTWDTANIYSSGISEEIAGTARTKLEIPRHKPTLLRK</sequence>
<dbReference type="AlphaFoldDB" id="A0A1B7P5F2"/>
<protein>
    <recommendedName>
        <fullName evidence="3">NADP-dependent oxidoreductase domain-containing protein</fullName>
    </recommendedName>
</protein>
<organism evidence="1 2">
    <name type="scientific">Emergomyces africanus</name>
    <dbReference type="NCBI Taxonomy" id="1955775"/>
    <lineage>
        <taxon>Eukaryota</taxon>
        <taxon>Fungi</taxon>
        <taxon>Dikarya</taxon>
        <taxon>Ascomycota</taxon>
        <taxon>Pezizomycotina</taxon>
        <taxon>Eurotiomycetes</taxon>
        <taxon>Eurotiomycetidae</taxon>
        <taxon>Onygenales</taxon>
        <taxon>Ajellomycetaceae</taxon>
        <taxon>Emergomyces</taxon>
    </lineage>
</organism>
<evidence type="ECO:0000313" key="2">
    <source>
        <dbReference type="Proteomes" id="UP000091918"/>
    </source>
</evidence>
<dbReference type="EMBL" id="LGUA01000094">
    <property type="protein sequence ID" value="OAX84229.1"/>
    <property type="molecule type" value="Genomic_DNA"/>
</dbReference>